<organism evidence="9 10">
    <name type="scientific">Terfezia boudieri ATCC MYA-4762</name>
    <dbReference type="NCBI Taxonomy" id="1051890"/>
    <lineage>
        <taxon>Eukaryota</taxon>
        <taxon>Fungi</taxon>
        <taxon>Dikarya</taxon>
        <taxon>Ascomycota</taxon>
        <taxon>Pezizomycotina</taxon>
        <taxon>Pezizomycetes</taxon>
        <taxon>Pezizales</taxon>
        <taxon>Pezizaceae</taxon>
        <taxon>Terfezia</taxon>
    </lineage>
</organism>
<dbReference type="FunCoup" id="A0A3N4LPI6">
    <property type="interactions" value="632"/>
</dbReference>
<evidence type="ECO:0000256" key="5">
    <source>
        <dbReference type="ARBA" id="ARBA00022771"/>
    </source>
</evidence>
<keyword evidence="10" id="KW-1185">Reference proteome</keyword>
<proteinExistence type="predicted"/>
<dbReference type="Proteomes" id="UP000267821">
    <property type="component" value="Unassembled WGS sequence"/>
</dbReference>
<dbReference type="GO" id="GO:0000289">
    <property type="term" value="P:nuclear-transcribed mRNA poly(A) tail shortening"/>
    <property type="evidence" value="ECO:0007669"/>
    <property type="project" value="InterPro"/>
</dbReference>
<evidence type="ECO:0000256" key="6">
    <source>
        <dbReference type="ARBA" id="ARBA00022840"/>
    </source>
</evidence>
<dbReference type="GO" id="GO:0000932">
    <property type="term" value="C:P-body"/>
    <property type="evidence" value="ECO:0007669"/>
    <property type="project" value="TreeGrafter"/>
</dbReference>
<dbReference type="FunFam" id="1.10.287.3700:FF:000001">
    <property type="entry name" value="PAN2-PAN3 deadenylation complex subunit PAN3"/>
    <property type="match status" value="1"/>
</dbReference>
<keyword evidence="3" id="KW-0507">mRNA processing</keyword>
<dbReference type="Gene3D" id="1.10.287.3700">
    <property type="match status" value="1"/>
</dbReference>
<keyword evidence="5" id="KW-0863">Zinc-finger</keyword>
<dbReference type="InterPro" id="IPR030844">
    <property type="entry name" value="PAN3"/>
</dbReference>
<name>A0A3N4LPI6_9PEZI</name>
<protein>
    <recommendedName>
        <fullName evidence="8">Pan3 C-terminal knob domain-containing protein</fullName>
    </recommendedName>
</protein>
<keyword evidence="6" id="KW-0067">ATP-binding</keyword>
<dbReference type="InterPro" id="IPR011009">
    <property type="entry name" value="Kinase-like_dom_sf"/>
</dbReference>
<dbReference type="STRING" id="1051890.A0A3N4LPI6"/>
<feature type="domain" description="Pan3 C-terminal knob" evidence="8">
    <location>
        <begin position="246"/>
        <end position="375"/>
    </location>
</feature>
<comment type="subcellular location">
    <subcellularLocation>
        <location evidence="1">Cytoplasm</location>
    </subcellularLocation>
</comment>
<sequence>MTNQKSTQIFGYPSWIYKAFSSGDGKTYALRRVEGFRLRDPKDIMVVQRWKKVSNANMVTLYDAFTTTRFQDSSIIFVYAYHPLSKTLADEHFGPNPRYLPPRHPQGGPAVPEPVLWSYMVQIANALRTIHGSGLAARVIDSSKILLTSKMRIRLNCCGMMDVIHPDGQRIIQEHQQDDIVQFGRLILCIACNTLAAAHSPHKSMEYVAKYYSADVKNAIMYLMGVIQQPNIPPKSMDEFISKYAFSYMANNLDSALQYEDTLESELCRELENARLVRLLSKFGFINERPEFDHDRNWSESGDRYFIKLFRDYVFHSVDEHGMPVVDMAHVLSCLNKLDSGVDEKVMLVSRDEQNCFIVSYKEIKRAIDTAFMDLTKTQRR</sequence>
<keyword evidence="2" id="KW-0963">Cytoplasm</keyword>
<gene>
    <name evidence="9" type="ORF">L211DRAFT_838734</name>
</gene>
<dbReference type="GO" id="GO:0008143">
    <property type="term" value="F:poly(A) binding"/>
    <property type="evidence" value="ECO:0007669"/>
    <property type="project" value="TreeGrafter"/>
</dbReference>
<keyword evidence="4" id="KW-0547">Nucleotide-binding</keyword>
<keyword evidence="5" id="KW-0479">Metal-binding</keyword>
<dbReference type="PANTHER" id="PTHR12272">
    <property type="entry name" value="DEADENYLATION COMPLEX SUBUNIT PAN3"/>
    <property type="match status" value="1"/>
</dbReference>
<dbReference type="OrthoDB" id="204958at2759"/>
<dbReference type="EMBL" id="ML121547">
    <property type="protein sequence ID" value="RPB23212.1"/>
    <property type="molecule type" value="Genomic_DNA"/>
</dbReference>
<keyword evidence="7" id="KW-0175">Coiled coil</keyword>
<dbReference type="GO" id="GO:0031251">
    <property type="term" value="C:PAN complex"/>
    <property type="evidence" value="ECO:0007669"/>
    <property type="project" value="InterPro"/>
</dbReference>
<evidence type="ECO:0000256" key="7">
    <source>
        <dbReference type="ARBA" id="ARBA00023054"/>
    </source>
</evidence>
<keyword evidence="5" id="KW-0862">Zinc</keyword>
<evidence type="ECO:0000256" key="4">
    <source>
        <dbReference type="ARBA" id="ARBA00022741"/>
    </source>
</evidence>
<evidence type="ECO:0000313" key="9">
    <source>
        <dbReference type="EMBL" id="RPB23212.1"/>
    </source>
</evidence>
<evidence type="ECO:0000256" key="2">
    <source>
        <dbReference type="ARBA" id="ARBA00022490"/>
    </source>
</evidence>
<evidence type="ECO:0000259" key="8">
    <source>
        <dbReference type="Pfam" id="PF18101"/>
    </source>
</evidence>
<dbReference type="SUPFAM" id="SSF56112">
    <property type="entry name" value="Protein kinase-like (PK-like)"/>
    <property type="match status" value="1"/>
</dbReference>
<accession>A0A3N4LPI6</accession>
<dbReference type="InterPro" id="IPR041332">
    <property type="entry name" value="Pan3_CK"/>
</dbReference>
<evidence type="ECO:0000256" key="1">
    <source>
        <dbReference type="ARBA" id="ARBA00004496"/>
    </source>
</evidence>
<reference evidence="9 10" key="1">
    <citation type="journal article" date="2018" name="Nat. Ecol. Evol.">
        <title>Pezizomycetes genomes reveal the molecular basis of ectomycorrhizal truffle lifestyle.</title>
        <authorList>
            <person name="Murat C."/>
            <person name="Payen T."/>
            <person name="Noel B."/>
            <person name="Kuo A."/>
            <person name="Morin E."/>
            <person name="Chen J."/>
            <person name="Kohler A."/>
            <person name="Krizsan K."/>
            <person name="Balestrini R."/>
            <person name="Da Silva C."/>
            <person name="Montanini B."/>
            <person name="Hainaut M."/>
            <person name="Levati E."/>
            <person name="Barry K.W."/>
            <person name="Belfiori B."/>
            <person name="Cichocki N."/>
            <person name="Clum A."/>
            <person name="Dockter R.B."/>
            <person name="Fauchery L."/>
            <person name="Guy J."/>
            <person name="Iotti M."/>
            <person name="Le Tacon F."/>
            <person name="Lindquist E.A."/>
            <person name="Lipzen A."/>
            <person name="Malagnac F."/>
            <person name="Mello A."/>
            <person name="Molinier V."/>
            <person name="Miyauchi S."/>
            <person name="Poulain J."/>
            <person name="Riccioni C."/>
            <person name="Rubini A."/>
            <person name="Sitrit Y."/>
            <person name="Splivallo R."/>
            <person name="Traeger S."/>
            <person name="Wang M."/>
            <person name="Zifcakova L."/>
            <person name="Wipf D."/>
            <person name="Zambonelli A."/>
            <person name="Paolocci F."/>
            <person name="Nowrousian M."/>
            <person name="Ottonello S."/>
            <person name="Baldrian P."/>
            <person name="Spatafora J.W."/>
            <person name="Henrissat B."/>
            <person name="Nagy L.G."/>
            <person name="Aury J.M."/>
            <person name="Wincker P."/>
            <person name="Grigoriev I.V."/>
            <person name="Bonfante P."/>
            <person name="Martin F.M."/>
        </authorList>
    </citation>
    <scope>NUCLEOTIDE SEQUENCE [LARGE SCALE GENOMIC DNA]</scope>
    <source>
        <strain evidence="9 10">ATCC MYA-4762</strain>
    </source>
</reference>
<dbReference type="Gene3D" id="1.10.510.10">
    <property type="entry name" value="Transferase(Phosphotransferase) domain 1"/>
    <property type="match status" value="1"/>
</dbReference>
<dbReference type="Gene3D" id="1.20.5.5160">
    <property type="match status" value="1"/>
</dbReference>
<evidence type="ECO:0000313" key="10">
    <source>
        <dbReference type="Proteomes" id="UP000267821"/>
    </source>
</evidence>
<dbReference type="FunFam" id="1.20.5.5160:FF:000002">
    <property type="entry name" value="PAN2-PAN3 deadenylation complex subunit PAN3"/>
    <property type="match status" value="1"/>
</dbReference>
<dbReference type="Pfam" id="PF18101">
    <property type="entry name" value="Pan3_CK"/>
    <property type="match status" value="1"/>
</dbReference>
<dbReference type="AlphaFoldDB" id="A0A3N4LPI6"/>
<dbReference type="GO" id="GO:0006397">
    <property type="term" value="P:mRNA processing"/>
    <property type="evidence" value="ECO:0007669"/>
    <property type="project" value="UniProtKB-KW"/>
</dbReference>
<dbReference type="GO" id="GO:0005524">
    <property type="term" value="F:ATP binding"/>
    <property type="evidence" value="ECO:0007669"/>
    <property type="project" value="UniProtKB-KW"/>
</dbReference>
<dbReference type="PANTHER" id="PTHR12272:SF11">
    <property type="entry name" value="PAN2-PAN3 DEADENYLATION COMPLEX SUBUNIT PAN3"/>
    <property type="match status" value="1"/>
</dbReference>
<dbReference type="GO" id="GO:0008270">
    <property type="term" value="F:zinc ion binding"/>
    <property type="evidence" value="ECO:0007669"/>
    <property type="project" value="UniProtKB-KW"/>
</dbReference>
<dbReference type="InParanoid" id="A0A3N4LPI6"/>
<evidence type="ECO:0000256" key="3">
    <source>
        <dbReference type="ARBA" id="ARBA00022664"/>
    </source>
</evidence>